<evidence type="ECO:0008006" key="4">
    <source>
        <dbReference type="Google" id="ProtNLM"/>
    </source>
</evidence>
<protein>
    <recommendedName>
        <fullName evidence="4">YtxH domain-containing protein</fullName>
    </recommendedName>
</protein>
<proteinExistence type="predicted"/>
<name>A0ABW2D4G5_9ACTN</name>
<dbReference type="EMBL" id="JBHSYS010000001">
    <property type="protein sequence ID" value="MFC6956018.1"/>
    <property type="molecule type" value="Genomic_DNA"/>
</dbReference>
<comment type="caution">
    <text evidence="2">The sequence shown here is derived from an EMBL/GenBank/DDBJ whole genome shotgun (WGS) entry which is preliminary data.</text>
</comment>
<dbReference type="Proteomes" id="UP001596470">
    <property type="component" value="Unassembled WGS sequence"/>
</dbReference>
<feature type="region of interest" description="Disordered" evidence="1">
    <location>
        <begin position="78"/>
        <end position="98"/>
    </location>
</feature>
<sequence>MLKRMIWVGIGVVVGVVVVRKLTKAAESVTPGGVAERIGDAGAGMRESLKSFWADVSEAKQAKEAELYDAIERGDDISPLLTEDEEEDDDRALYGRQF</sequence>
<gene>
    <name evidence="2" type="ORF">ACFQS3_02285</name>
</gene>
<organism evidence="2 3">
    <name type="scientific">Glycomyces mayteni</name>
    <dbReference type="NCBI Taxonomy" id="543887"/>
    <lineage>
        <taxon>Bacteria</taxon>
        <taxon>Bacillati</taxon>
        <taxon>Actinomycetota</taxon>
        <taxon>Actinomycetes</taxon>
        <taxon>Glycomycetales</taxon>
        <taxon>Glycomycetaceae</taxon>
        <taxon>Glycomyces</taxon>
    </lineage>
</organism>
<dbReference type="RefSeq" id="WP_359954837.1">
    <property type="nucleotide sequence ID" value="NZ_JBHMBP010000004.1"/>
</dbReference>
<evidence type="ECO:0000256" key="1">
    <source>
        <dbReference type="SAM" id="MobiDB-lite"/>
    </source>
</evidence>
<evidence type="ECO:0000313" key="2">
    <source>
        <dbReference type="EMBL" id="MFC6956018.1"/>
    </source>
</evidence>
<keyword evidence="3" id="KW-1185">Reference proteome</keyword>
<evidence type="ECO:0000313" key="3">
    <source>
        <dbReference type="Proteomes" id="UP001596470"/>
    </source>
</evidence>
<reference evidence="3" key="1">
    <citation type="journal article" date="2019" name="Int. J. Syst. Evol. Microbiol.">
        <title>The Global Catalogue of Microorganisms (GCM) 10K type strain sequencing project: providing services to taxonomists for standard genome sequencing and annotation.</title>
        <authorList>
            <consortium name="The Broad Institute Genomics Platform"/>
            <consortium name="The Broad Institute Genome Sequencing Center for Infectious Disease"/>
            <person name="Wu L."/>
            <person name="Ma J."/>
        </authorList>
    </citation>
    <scope>NUCLEOTIDE SEQUENCE [LARGE SCALE GENOMIC DNA]</scope>
    <source>
        <strain evidence="3">KACC 12634</strain>
    </source>
</reference>
<accession>A0ABW2D4G5</accession>